<dbReference type="EMBL" id="MU268036">
    <property type="protein sequence ID" value="KAH7906329.1"/>
    <property type="molecule type" value="Genomic_DNA"/>
</dbReference>
<sequence>MSSTKSPSSSSHSYLSSLTSEESQADLNSDETRDTEEDRGTACMERPCLTTFHEDGSDGPVSDKHPRFWLEIGSVLYRLHQSRLRHQSPLFKHLLDGKQPRIGKHEALIEVVKGSDFVVYNVLKTQARDFEALLNMDMEASISCFEDQTFETMAQVLRAATDLEFTGYRDFAVRYFEAQWPSQLSEVGEDIIPNALEAQLFSEGGTMYLVCLDVPFTRCYAEQDLDSQTSYHLKGRQEI</sequence>
<proteinExistence type="predicted"/>
<accession>A0ACB7ZZK4</accession>
<evidence type="ECO:0000313" key="2">
    <source>
        <dbReference type="Proteomes" id="UP000790377"/>
    </source>
</evidence>
<protein>
    <submittedName>
        <fullName evidence="1">Uncharacterized protein</fullName>
    </submittedName>
</protein>
<organism evidence="1 2">
    <name type="scientific">Hygrophoropsis aurantiaca</name>
    <dbReference type="NCBI Taxonomy" id="72124"/>
    <lineage>
        <taxon>Eukaryota</taxon>
        <taxon>Fungi</taxon>
        <taxon>Dikarya</taxon>
        <taxon>Basidiomycota</taxon>
        <taxon>Agaricomycotina</taxon>
        <taxon>Agaricomycetes</taxon>
        <taxon>Agaricomycetidae</taxon>
        <taxon>Boletales</taxon>
        <taxon>Coniophorineae</taxon>
        <taxon>Hygrophoropsidaceae</taxon>
        <taxon>Hygrophoropsis</taxon>
    </lineage>
</organism>
<comment type="caution">
    <text evidence="1">The sequence shown here is derived from an EMBL/GenBank/DDBJ whole genome shotgun (WGS) entry which is preliminary data.</text>
</comment>
<evidence type="ECO:0000313" key="1">
    <source>
        <dbReference type="EMBL" id="KAH7906329.1"/>
    </source>
</evidence>
<keyword evidence="2" id="KW-1185">Reference proteome</keyword>
<gene>
    <name evidence="1" type="ORF">BJ138DRAFT_1162875</name>
</gene>
<reference evidence="1" key="1">
    <citation type="journal article" date="2021" name="New Phytol.">
        <title>Evolutionary innovations through gain and loss of genes in the ectomycorrhizal Boletales.</title>
        <authorList>
            <person name="Wu G."/>
            <person name="Miyauchi S."/>
            <person name="Morin E."/>
            <person name="Kuo A."/>
            <person name="Drula E."/>
            <person name="Varga T."/>
            <person name="Kohler A."/>
            <person name="Feng B."/>
            <person name="Cao Y."/>
            <person name="Lipzen A."/>
            <person name="Daum C."/>
            <person name="Hundley H."/>
            <person name="Pangilinan J."/>
            <person name="Johnson J."/>
            <person name="Barry K."/>
            <person name="LaButti K."/>
            <person name="Ng V."/>
            <person name="Ahrendt S."/>
            <person name="Min B."/>
            <person name="Choi I.G."/>
            <person name="Park H."/>
            <person name="Plett J.M."/>
            <person name="Magnuson J."/>
            <person name="Spatafora J.W."/>
            <person name="Nagy L.G."/>
            <person name="Henrissat B."/>
            <person name="Grigoriev I.V."/>
            <person name="Yang Z.L."/>
            <person name="Xu J."/>
            <person name="Martin F.M."/>
        </authorList>
    </citation>
    <scope>NUCLEOTIDE SEQUENCE</scope>
    <source>
        <strain evidence="1">ATCC 28755</strain>
    </source>
</reference>
<name>A0ACB7ZZK4_9AGAM</name>
<dbReference type="Proteomes" id="UP000790377">
    <property type="component" value="Unassembled WGS sequence"/>
</dbReference>